<evidence type="ECO:0000313" key="12">
    <source>
        <dbReference type="Proteomes" id="UP000063964"/>
    </source>
</evidence>
<sequence>MGKTRIGINGFGRIGRQVLKTIWERHRDTLEVVAINDLFDTKTNAHLLRHDTSYGKFADTVDATDDIIRVNGEWEIHSFAQRDPKLIPWKSCNVDIVIESTGIFRTGPTAGQHLESGVKKVIITAPSKEEDLTVVLGVNEKEYDPARHHVVSNASCTTNCLAPAVKVMHEKFGVAKGVLTTVHAYTNDQRILDLPHKDLRRARAAACNMIPTSTGAAKAVAKVIPEMAGRFDGYSVRVPVPAVSLVDFVAVLERDTTADELKAAFKDAAEGALKGILGYSEEALVSSDFIADPRSGVVEADFTTVQSGNLAKVLIWYDNEWGYSCRVADLAHLMAQKGF</sequence>
<dbReference type="OrthoDB" id="9803304at2"/>
<dbReference type="EMBL" id="CP014230">
    <property type="protein sequence ID" value="AMD92305.1"/>
    <property type="molecule type" value="Genomic_DNA"/>
</dbReference>
<feature type="binding site" evidence="6">
    <location>
        <position position="319"/>
    </location>
    <ligand>
        <name>NAD(+)</name>
        <dbReference type="ChEBI" id="CHEBI:57540"/>
    </ligand>
</feature>
<proteinExistence type="inferred from homology"/>
<feature type="binding site" evidence="5">
    <location>
        <begin position="214"/>
        <end position="215"/>
    </location>
    <ligand>
        <name>D-glyceraldehyde 3-phosphate</name>
        <dbReference type="ChEBI" id="CHEBI:59776"/>
    </ligand>
</feature>
<dbReference type="PANTHER" id="PTHR43148">
    <property type="entry name" value="GLYCERALDEHYDE-3-PHOSPHATE DEHYDROGENASE 2"/>
    <property type="match status" value="1"/>
</dbReference>
<feature type="binding site" evidence="5">
    <location>
        <position position="186"/>
    </location>
    <ligand>
        <name>D-glyceraldehyde 3-phosphate</name>
        <dbReference type="ChEBI" id="CHEBI:59776"/>
    </ligand>
</feature>
<feature type="active site" description="Nucleophile" evidence="4">
    <location>
        <position position="156"/>
    </location>
</feature>
<dbReference type="Proteomes" id="UP000063964">
    <property type="component" value="Chromosome"/>
</dbReference>
<dbReference type="CDD" id="cd18126">
    <property type="entry name" value="GAPDH_I_C"/>
    <property type="match status" value="1"/>
</dbReference>
<feature type="binding site" evidence="5">
    <location>
        <position position="237"/>
    </location>
    <ligand>
        <name>D-glyceraldehyde 3-phosphate</name>
        <dbReference type="ChEBI" id="CHEBI:59776"/>
    </ligand>
</feature>
<feature type="binding site" evidence="6">
    <location>
        <begin position="13"/>
        <end position="14"/>
    </location>
    <ligand>
        <name>NAD(+)</name>
        <dbReference type="ChEBI" id="CHEBI:57540"/>
    </ligand>
</feature>
<evidence type="ECO:0000256" key="2">
    <source>
        <dbReference type="ARBA" id="ARBA00011881"/>
    </source>
</evidence>
<gene>
    <name evidence="11" type="ORF">AXF15_03730</name>
</gene>
<dbReference type="FunFam" id="3.30.360.10:FF:000002">
    <property type="entry name" value="Glyceraldehyde-3-phosphate dehydrogenase"/>
    <property type="match status" value="1"/>
</dbReference>
<dbReference type="GO" id="GO:0050661">
    <property type="term" value="F:NADP binding"/>
    <property type="evidence" value="ECO:0007669"/>
    <property type="project" value="InterPro"/>
</dbReference>
<keyword evidence="3 9" id="KW-0560">Oxidoreductase</keyword>
<dbReference type="Gene3D" id="3.30.360.10">
    <property type="entry name" value="Dihydrodipicolinate Reductase, domain 2"/>
    <property type="match status" value="1"/>
</dbReference>
<dbReference type="PIRSF" id="PIRSF000149">
    <property type="entry name" value="GAP_DH"/>
    <property type="match status" value="1"/>
</dbReference>
<dbReference type="InterPro" id="IPR020828">
    <property type="entry name" value="GlycerAld_3-P_DH_NAD(P)-bd"/>
</dbReference>
<dbReference type="KEGG" id="doa:AXF15_03730"/>
<dbReference type="AlphaFoldDB" id="A0A0X8JP29"/>
<keyword evidence="6" id="KW-0520">NAD</keyword>
<dbReference type="SUPFAM" id="SSF55347">
    <property type="entry name" value="Glyceraldehyde-3-phosphate dehydrogenase-like, C-terminal domain"/>
    <property type="match status" value="1"/>
</dbReference>
<feature type="site" description="Activates thiol group during catalysis" evidence="7">
    <location>
        <position position="183"/>
    </location>
</feature>
<dbReference type="PRINTS" id="PR00078">
    <property type="entry name" value="G3PDHDRGNASE"/>
</dbReference>
<evidence type="ECO:0000313" key="11">
    <source>
        <dbReference type="EMBL" id="AMD92305.1"/>
    </source>
</evidence>
<feature type="binding site" evidence="6">
    <location>
        <position position="82"/>
    </location>
    <ligand>
        <name>NAD(+)</name>
        <dbReference type="ChEBI" id="CHEBI:57540"/>
    </ligand>
</feature>
<evidence type="ECO:0000256" key="3">
    <source>
        <dbReference type="ARBA" id="ARBA00023002"/>
    </source>
</evidence>
<comment type="subunit">
    <text evidence="2">Homotetramer.</text>
</comment>
<dbReference type="InterPro" id="IPR020831">
    <property type="entry name" value="GlycerAld/Erythrose_P_DH"/>
</dbReference>
<dbReference type="CDD" id="cd05214">
    <property type="entry name" value="GAPDH_I_N"/>
    <property type="match status" value="1"/>
</dbReference>
<evidence type="ECO:0000256" key="4">
    <source>
        <dbReference type="PIRSR" id="PIRSR000149-1"/>
    </source>
</evidence>
<dbReference type="Gene3D" id="3.40.50.720">
    <property type="entry name" value="NAD(P)-binding Rossmann-like Domain"/>
    <property type="match status" value="1"/>
</dbReference>
<accession>A0A0X8JP29</accession>
<dbReference type="NCBIfam" id="TIGR01534">
    <property type="entry name" value="GAPDH-I"/>
    <property type="match status" value="1"/>
</dbReference>
<comment type="similarity">
    <text evidence="1 8">Belongs to the glyceraldehyde-3-phosphate dehydrogenase family.</text>
</comment>
<organism evidence="11 12">
    <name type="scientific">Desulfomicrobium orale DSM 12838</name>
    <dbReference type="NCBI Taxonomy" id="888061"/>
    <lineage>
        <taxon>Bacteria</taxon>
        <taxon>Pseudomonadati</taxon>
        <taxon>Thermodesulfobacteriota</taxon>
        <taxon>Desulfovibrionia</taxon>
        <taxon>Desulfovibrionales</taxon>
        <taxon>Desulfomicrobiaceae</taxon>
        <taxon>Desulfomicrobium</taxon>
    </lineage>
</organism>
<dbReference type="STRING" id="888061.AXF15_03730"/>
<dbReference type="InterPro" id="IPR036291">
    <property type="entry name" value="NAD(P)-bd_dom_sf"/>
</dbReference>
<evidence type="ECO:0000256" key="8">
    <source>
        <dbReference type="RuleBase" id="RU000397"/>
    </source>
</evidence>
<keyword evidence="12" id="KW-1185">Reference proteome</keyword>
<dbReference type="InterPro" id="IPR020829">
    <property type="entry name" value="GlycerAld_3-P_DH_cat"/>
</dbReference>
<reference evidence="12" key="1">
    <citation type="submission" date="2016-02" db="EMBL/GenBank/DDBJ databases">
        <authorList>
            <person name="Holder M.E."/>
            <person name="Ajami N.J."/>
            <person name="Petrosino J.F."/>
        </authorList>
    </citation>
    <scope>NUCLEOTIDE SEQUENCE [LARGE SCALE GENOMIC DNA]</scope>
    <source>
        <strain evidence="12">DSM 12838</strain>
    </source>
</reference>
<evidence type="ECO:0000256" key="9">
    <source>
        <dbReference type="RuleBase" id="RU361160"/>
    </source>
</evidence>
<dbReference type="FunFam" id="3.40.50.720:FF:000001">
    <property type="entry name" value="Glyceraldehyde-3-phosphate dehydrogenase"/>
    <property type="match status" value="1"/>
</dbReference>
<dbReference type="SUPFAM" id="SSF51735">
    <property type="entry name" value="NAD(P)-binding Rossmann-fold domains"/>
    <property type="match status" value="1"/>
</dbReference>
<feature type="binding site" evidence="6">
    <location>
        <position position="124"/>
    </location>
    <ligand>
        <name>NAD(+)</name>
        <dbReference type="ChEBI" id="CHEBI:57540"/>
    </ligand>
</feature>
<dbReference type="InterPro" id="IPR006424">
    <property type="entry name" value="Glyceraldehyde-3-P_DH_1"/>
</dbReference>
<dbReference type="GO" id="GO:0016620">
    <property type="term" value="F:oxidoreductase activity, acting on the aldehyde or oxo group of donors, NAD or NADP as acceptor"/>
    <property type="evidence" value="ECO:0007669"/>
    <property type="project" value="InterPro"/>
</dbReference>
<feature type="binding site" evidence="5">
    <location>
        <begin position="155"/>
        <end position="157"/>
    </location>
    <ligand>
        <name>D-glyceraldehyde 3-phosphate</name>
        <dbReference type="ChEBI" id="CHEBI:59776"/>
    </ligand>
</feature>
<dbReference type="Pfam" id="PF00044">
    <property type="entry name" value="Gp_dh_N"/>
    <property type="match status" value="1"/>
</dbReference>
<protein>
    <recommendedName>
        <fullName evidence="9">Glyceraldehyde-3-phosphate dehydrogenase</fullName>
        <ecNumber evidence="9">1.2.1.-</ecNumber>
    </recommendedName>
</protein>
<keyword evidence="6" id="KW-0547">Nucleotide-binding</keyword>
<dbReference type="GO" id="GO:0051287">
    <property type="term" value="F:NAD binding"/>
    <property type="evidence" value="ECO:0007669"/>
    <property type="project" value="InterPro"/>
</dbReference>
<evidence type="ECO:0000256" key="1">
    <source>
        <dbReference type="ARBA" id="ARBA00007406"/>
    </source>
</evidence>
<dbReference type="RefSeq" id="WP_066603487.1">
    <property type="nucleotide sequence ID" value="NZ_CP014230.1"/>
</dbReference>
<dbReference type="EC" id="1.2.1.-" evidence="9"/>
<evidence type="ECO:0000256" key="7">
    <source>
        <dbReference type="PIRSR" id="PIRSR000149-4"/>
    </source>
</evidence>
<name>A0A0X8JP29_9BACT</name>
<evidence type="ECO:0000259" key="10">
    <source>
        <dbReference type="SMART" id="SM00846"/>
    </source>
</evidence>
<dbReference type="GO" id="GO:0006006">
    <property type="term" value="P:glucose metabolic process"/>
    <property type="evidence" value="ECO:0007669"/>
    <property type="project" value="InterPro"/>
</dbReference>
<evidence type="ECO:0000256" key="6">
    <source>
        <dbReference type="PIRSR" id="PIRSR000149-3"/>
    </source>
</evidence>
<dbReference type="SMART" id="SM00846">
    <property type="entry name" value="Gp_dh_N"/>
    <property type="match status" value="1"/>
</dbReference>
<dbReference type="Pfam" id="PF02800">
    <property type="entry name" value="Gp_dh_C"/>
    <property type="match status" value="1"/>
</dbReference>
<feature type="domain" description="Glyceraldehyde 3-phosphate dehydrogenase NAD(P) binding" evidence="10">
    <location>
        <begin position="4"/>
        <end position="156"/>
    </location>
</feature>
<feature type="binding site" evidence="6">
    <location>
        <position position="37"/>
    </location>
    <ligand>
        <name>NAD(+)</name>
        <dbReference type="ChEBI" id="CHEBI:57540"/>
    </ligand>
</feature>
<dbReference type="PROSITE" id="PS00071">
    <property type="entry name" value="GAPDH"/>
    <property type="match status" value="1"/>
</dbReference>
<dbReference type="InterPro" id="IPR020830">
    <property type="entry name" value="GlycerAld_3-P_DH_AS"/>
</dbReference>
<evidence type="ECO:0000256" key="5">
    <source>
        <dbReference type="PIRSR" id="PIRSR000149-2"/>
    </source>
</evidence>